<feature type="region of interest" description="Disordered" evidence="1">
    <location>
        <begin position="39"/>
        <end position="110"/>
    </location>
</feature>
<keyword evidence="3" id="KW-1185">Reference proteome</keyword>
<proteinExistence type="predicted"/>
<dbReference type="EMBL" id="BKZW01000004">
    <property type="protein sequence ID" value="GER91831.1"/>
    <property type="molecule type" value="Genomic_DNA"/>
</dbReference>
<organism evidence="2 3">
    <name type="scientific">Dictyobacter vulcani</name>
    <dbReference type="NCBI Taxonomy" id="2607529"/>
    <lineage>
        <taxon>Bacteria</taxon>
        <taxon>Bacillati</taxon>
        <taxon>Chloroflexota</taxon>
        <taxon>Ktedonobacteria</taxon>
        <taxon>Ktedonobacterales</taxon>
        <taxon>Dictyobacteraceae</taxon>
        <taxon>Dictyobacter</taxon>
    </lineage>
</organism>
<reference evidence="2 3" key="1">
    <citation type="submission" date="2019-10" db="EMBL/GenBank/DDBJ databases">
        <title>Dictyobacter vulcani sp. nov., within the class Ktedonobacteria, isolated from soil of volcanic Mt. Zao.</title>
        <authorList>
            <person name="Zheng Y."/>
            <person name="Wang C.M."/>
            <person name="Sakai Y."/>
            <person name="Abe K."/>
            <person name="Yokota A."/>
            <person name="Yabe S."/>
        </authorList>
    </citation>
    <scope>NUCLEOTIDE SEQUENCE [LARGE SCALE GENOMIC DNA]</scope>
    <source>
        <strain evidence="2 3">W12</strain>
    </source>
</reference>
<dbReference type="Pfam" id="PF12732">
    <property type="entry name" value="YtxH"/>
    <property type="match status" value="1"/>
</dbReference>
<dbReference type="AlphaFoldDB" id="A0A5J4KZD4"/>
<protein>
    <recommendedName>
        <fullName evidence="4">YtxH domain-containing protein</fullName>
    </recommendedName>
</protein>
<evidence type="ECO:0000313" key="2">
    <source>
        <dbReference type="EMBL" id="GER91831.1"/>
    </source>
</evidence>
<feature type="compositionally biased region" description="Polar residues" evidence="1">
    <location>
        <begin position="55"/>
        <end position="69"/>
    </location>
</feature>
<accession>A0A5J4KZD4</accession>
<evidence type="ECO:0000313" key="3">
    <source>
        <dbReference type="Proteomes" id="UP000326912"/>
    </source>
</evidence>
<name>A0A5J4KZD4_9CHLR</name>
<comment type="caution">
    <text evidence="2">The sequence shown here is derived from an EMBL/GenBank/DDBJ whole genome shotgun (WGS) entry which is preliminary data.</text>
</comment>
<dbReference type="RefSeq" id="WP_151759424.1">
    <property type="nucleotide sequence ID" value="NZ_BKZW01000004.1"/>
</dbReference>
<gene>
    <name evidence="2" type="ORF">KDW_59930</name>
</gene>
<dbReference type="InterPro" id="IPR024623">
    <property type="entry name" value="YtxH"/>
</dbReference>
<sequence>MGNFIKGVLLGVGIALLVAPKKGEEMRAMLSERIDALRASAEKSDTLKQIKQKVTESVQQGSQSWSGRTTETRARDHAGNPISPSRPEAPPRPIVTDDTTRSDPFNQPNR</sequence>
<dbReference type="Proteomes" id="UP000326912">
    <property type="component" value="Unassembled WGS sequence"/>
</dbReference>
<evidence type="ECO:0008006" key="4">
    <source>
        <dbReference type="Google" id="ProtNLM"/>
    </source>
</evidence>
<feature type="compositionally biased region" description="Basic and acidic residues" evidence="1">
    <location>
        <begin position="39"/>
        <end position="48"/>
    </location>
</feature>
<evidence type="ECO:0000256" key="1">
    <source>
        <dbReference type="SAM" id="MobiDB-lite"/>
    </source>
</evidence>